<organism evidence="4 5">
    <name type="scientific">Trichomalopsis sarcophagae</name>
    <dbReference type="NCBI Taxonomy" id="543379"/>
    <lineage>
        <taxon>Eukaryota</taxon>
        <taxon>Metazoa</taxon>
        <taxon>Ecdysozoa</taxon>
        <taxon>Arthropoda</taxon>
        <taxon>Hexapoda</taxon>
        <taxon>Insecta</taxon>
        <taxon>Pterygota</taxon>
        <taxon>Neoptera</taxon>
        <taxon>Endopterygota</taxon>
        <taxon>Hymenoptera</taxon>
        <taxon>Apocrita</taxon>
        <taxon>Proctotrupomorpha</taxon>
        <taxon>Chalcidoidea</taxon>
        <taxon>Pteromalidae</taxon>
        <taxon>Pteromalinae</taxon>
        <taxon>Trichomalopsis</taxon>
    </lineage>
</organism>
<dbReference type="GO" id="GO:0052717">
    <property type="term" value="F:tRNA-specific adenosine-34 deaminase activity"/>
    <property type="evidence" value="ECO:0007669"/>
    <property type="project" value="UniProtKB-EC"/>
</dbReference>
<evidence type="ECO:0000256" key="2">
    <source>
        <dbReference type="ARBA" id="ARBA00038160"/>
    </source>
</evidence>
<dbReference type="GO" id="GO:0005737">
    <property type="term" value="C:cytoplasm"/>
    <property type="evidence" value="ECO:0007669"/>
    <property type="project" value="TreeGrafter"/>
</dbReference>
<evidence type="ECO:0000256" key="1">
    <source>
        <dbReference type="ARBA" id="ARBA00022694"/>
    </source>
</evidence>
<dbReference type="OrthoDB" id="3180714at2759"/>
<gene>
    <name evidence="4" type="ORF">TSAR_005339</name>
</gene>
<comment type="similarity">
    <text evidence="2">Belongs to the cytidine and deoxycytidylate deaminase family. ADAT3 subfamily.</text>
</comment>
<keyword evidence="5" id="KW-1185">Reference proteome</keyword>
<name>A0A232FBB6_9HYME</name>
<sequence length="367" mass="40787">MATDQKKSKMEDSLAKKKPRPILAEELIRLPELQKSFIGILKEKKGISKAIAVLGPILPSPQHLKRCSGLRIYLAPVDKMNESAEGLKKLLSDKGFDLTLFEDELEISDVVATPPRTKSQMEYASKFWPVNFHPDLNLEALISGSLFNDEQLASLEFCMRLAIAAAKDSAIGSSECNGSAVIVNPDDATILSIAASSQDKHPMWHASMLAVDLVAKVQGGGAWKLIRDSNSETDTLKRKHIDSLPLRYPESIFKIEVPKEDGLSFIAKNQKKKQESRKEFDDKCGPYLCTGYWAFLLQEPCSLCAMALLHSRVSRIFYGAANPKTGILGSRATLHSVPGLNHRYQVWSELLRNECEETLKACRTIDD</sequence>
<comment type="caution">
    <text evidence="4">The sequence shown here is derived from an EMBL/GenBank/DDBJ whole genome shotgun (WGS) entry which is preliminary data.</text>
</comment>
<dbReference type="PROSITE" id="PS51747">
    <property type="entry name" value="CYT_DCMP_DEAMINASES_2"/>
    <property type="match status" value="1"/>
</dbReference>
<evidence type="ECO:0000313" key="5">
    <source>
        <dbReference type="Proteomes" id="UP000215335"/>
    </source>
</evidence>
<dbReference type="GO" id="GO:0002100">
    <property type="term" value="P:tRNA wobble adenosine to inosine editing"/>
    <property type="evidence" value="ECO:0007669"/>
    <property type="project" value="InterPro"/>
</dbReference>
<evidence type="ECO:0000259" key="3">
    <source>
        <dbReference type="PROSITE" id="PS51747"/>
    </source>
</evidence>
<reference evidence="4 5" key="1">
    <citation type="journal article" date="2017" name="Curr. Biol.">
        <title>The Evolution of Venom by Co-option of Single-Copy Genes.</title>
        <authorList>
            <person name="Martinson E.O."/>
            <person name="Mrinalini"/>
            <person name="Kelkar Y.D."/>
            <person name="Chang C.H."/>
            <person name="Werren J.H."/>
        </authorList>
    </citation>
    <scope>NUCLEOTIDE SEQUENCE [LARGE SCALE GENOMIC DNA]</scope>
    <source>
        <strain evidence="4 5">Alberta</strain>
        <tissue evidence="4">Whole body</tissue>
    </source>
</reference>
<feature type="domain" description="CMP/dCMP-type deaminase" evidence="3">
    <location>
        <begin position="153"/>
        <end position="347"/>
    </location>
</feature>
<accession>A0A232FBB6</accession>
<dbReference type="EMBL" id="NNAY01000542">
    <property type="protein sequence ID" value="OXU27780.1"/>
    <property type="molecule type" value="Genomic_DNA"/>
</dbReference>
<dbReference type="Gene3D" id="3.40.140.10">
    <property type="entry name" value="Cytidine Deaminase, domain 2"/>
    <property type="match status" value="1"/>
</dbReference>
<keyword evidence="1" id="KW-0819">tRNA processing</keyword>
<dbReference type="SUPFAM" id="SSF53927">
    <property type="entry name" value="Cytidine deaminase-like"/>
    <property type="match status" value="1"/>
</dbReference>
<protein>
    <recommendedName>
        <fullName evidence="3">CMP/dCMP-type deaminase domain-containing protein</fullName>
    </recommendedName>
</protein>
<dbReference type="InterPro" id="IPR016193">
    <property type="entry name" value="Cytidine_deaminase-like"/>
</dbReference>
<dbReference type="AlphaFoldDB" id="A0A232FBB6"/>
<proteinExistence type="inferred from homology"/>
<dbReference type="GO" id="GO:0046872">
    <property type="term" value="F:metal ion binding"/>
    <property type="evidence" value="ECO:0007669"/>
    <property type="project" value="UniProtKB-KW"/>
</dbReference>
<dbReference type="Proteomes" id="UP000215335">
    <property type="component" value="Unassembled WGS sequence"/>
</dbReference>
<dbReference type="InterPro" id="IPR002125">
    <property type="entry name" value="CMP_dCMP_dom"/>
</dbReference>
<dbReference type="GO" id="GO:0005634">
    <property type="term" value="C:nucleus"/>
    <property type="evidence" value="ECO:0007669"/>
    <property type="project" value="TreeGrafter"/>
</dbReference>
<evidence type="ECO:0000313" key="4">
    <source>
        <dbReference type="EMBL" id="OXU27780.1"/>
    </source>
</evidence>
<dbReference type="PANTHER" id="PTHR11079:SF156">
    <property type="entry name" value="INACTIVE TRNA-SPECIFIC ADENOSINE DEAMINASE-LIKE PROTEIN 3-RELATED"/>
    <property type="match status" value="1"/>
</dbReference>
<dbReference type="PANTHER" id="PTHR11079">
    <property type="entry name" value="CYTOSINE DEAMINASE FAMILY MEMBER"/>
    <property type="match status" value="1"/>
</dbReference>
<dbReference type="STRING" id="543379.A0A232FBB6"/>